<dbReference type="Pfam" id="PF06938">
    <property type="entry name" value="DUF1285_N"/>
    <property type="match status" value="1"/>
</dbReference>
<dbReference type="PIRSF" id="PIRSF029557">
    <property type="entry name" value="UCP029557"/>
    <property type="match status" value="1"/>
</dbReference>
<dbReference type="AlphaFoldDB" id="A0AB39UYJ4"/>
<dbReference type="Gene3D" id="2.30.270.10">
    <property type="entry name" value="duf1285 protein"/>
    <property type="match status" value="1"/>
</dbReference>
<dbReference type="Gene3D" id="3.10.540.10">
    <property type="entry name" value="duf1285 like domain"/>
    <property type="match status" value="1"/>
</dbReference>
<organism evidence="3">
    <name type="scientific">Thermohahella caldifontis</name>
    <dbReference type="NCBI Taxonomy" id="3142973"/>
    <lineage>
        <taxon>Bacteria</taxon>
        <taxon>Pseudomonadati</taxon>
        <taxon>Pseudomonadota</taxon>
        <taxon>Gammaproteobacteria</taxon>
        <taxon>Oceanospirillales</taxon>
        <taxon>Hahellaceae</taxon>
        <taxon>Thermohahella</taxon>
    </lineage>
</organism>
<dbReference type="Pfam" id="PF21028">
    <property type="entry name" value="DUF1285_C"/>
    <property type="match status" value="1"/>
</dbReference>
<feature type="domain" description="DUF1285" evidence="2">
    <location>
        <begin position="86"/>
        <end position="182"/>
    </location>
</feature>
<reference evidence="3" key="1">
    <citation type="submission" date="2024-05" db="EMBL/GenBank/DDBJ databases">
        <title>Genome sequencing of novel strain.</title>
        <authorList>
            <person name="Ganbat D."/>
            <person name="Ganbat S."/>
            <person name="Lee S.-J."/>
        </authorList>
    </citation>
    <scope>NUCLEOTIDE SEQUENCE</scope>
    <source>
        <strain evidence="3">SMD15-11</strain>
    </source>
</reference>
<dbReference type="KEGG" id="tcd:AAIA72_03285"/>
<dbReference type="InterPro" id="IPR010707">
    <property type="entry name" value="DUF1285"/>
</dbReference>
<dbReference type="EMBL" id="CP154858">
    <property type="protein sequence ID" value="XDT73024.1"/>
    <property type="molecule type" value="Genomic_DNA"/>
</dbReference>
<evidence type="ECO:0000259" key="2">
    <source>
        <dbReference type="Pfam" id="PF21028"/>
    </source>
</evidence>
<sequence length="188" mass="21822">MSTDALKRLQEQLENRHHYPVDKWDPPFCGEIPIRIDSDGRWWYRGNAIDRPEMVRLFSAILKKEGEDYMLVTPVEKVRIQVEDVPFVFTRHRLVEESGKPWLALETEVGEAVIVSEDHPPELRKRRQDGVLLPYFHVRNGLYGVPGRALYYRLIEEMATCREEADGRQVWGLTSGGVFYPLEQTPGA</sequence>
<evidence type="ECO:0000313" key="3">
    <source>
        <dbReference type="EMBL" id="XDT73024.1"/>
    </source>
</evidence>
<dbReference type="InterPro" id="IPR048341">
    <property type="entry name" value="DUF1285_N"/>
</dbReference>
<dbReference type="InterPro" id="IPR048342">
    <property type="entry name" value="DUF1285_C"/>
</dbReference>
<feature type="domain" description="DUF1285" evidence="1">
    <location>
        <begin position="20"/>
        <end position="85"/>
    </location>
</feature>
<proteinExistence type="predicted"/>
<dbReference type="RefSeq" id="WP_369602025.1">
    <property type="nucleotide sequence ID" value="NZ_CP154858.1"/>
</dbReference>
<accession>A0AB39UYJ4</accession>
<protein>
    <submittedName>
        <fullName evidence="3">DUF1285 domain-containing protein</fullName>
    </submittedName>
</protein>
<name>A0AB39UYJ4_9GAMM</name>
<dbReference type="InterPro" id="IPR023361">
    <property type="entry name" value="DUF1285_beta_roll_sf"/>
</dbReference>
<gene>
    <name evidence="3" type="ORF">AAIA72_03285</name>
</gene>
<evidence type="ECO:0000259" key="1">
    <source>
        <dbReference type="Pfam" id="PF06938"/>
    </source>
</evidence>